<dbReference type="InterPro" id="IPR025447">
    <property type="entry name" value="DUF4192"/>
</dbReference>
<dbReference type="EMBL" id="JAVKGR010000008">
    <property type="protein sequence ID" value="MDR8019597.1"/>
    <property type="molecule type" value="Genomic_DNA"/>
</dbReference>
<sequence>MTETAHGTNPLSIVELGDALALTQHTFGRVPEDSLVLIGLRDGTTQGHLRVDLDPIASMPEAYAEQVATWLTADPEKAPEGICVIVCDQQHNHAEETLDRISIALSSAFGEIPIAVEHRLTDEVRGPIALRKALTRHPYLQIDQKPDPAEEAAAWVNQPRQEISYPDKASVDYLLTPLIPMLLDAEEPDWPAITELEHQIDDAVARCAPHVKPLVIGAKTLIVHAQGQGTLAAEILTHAEDSDSPVVEFARRMTATIHPFAQTYATSHARFRKENRSQ</sequence>
<reference evidence="1 2" key="1">
    <citation type="submission" date="2023-09" db="EMBL/GenBank/DDBJ databases">
        <title>Description of three actinobacteria isolated from air of manufacturing shop in a pharmaceutical factory.</title>
        <authorList>
            <person name="Zhang D.-F."/>
        </authorList>
    </citation>
    <scope>NUCLEOTIDE SEQUENCE [LARGE SCALE GENOMIC DNA]</scope>
    <source>
        <strain evidence="1 2">LY-0111</strain>
    </source>
</reference>
<name>A0ABU2DSW0_9MICC</name>
<dbReference type="Proteomes" id="UP001251870">
    <property type="component" value="Unassembled WGS sequence"/>
</dbReference>
<accession>A0ABU2DSW0</accession>
<keyword evidence="2" id="KW-1185">Reference proteome</keyword>
<gene>
    <name evidence="1" type="ORF">RIL96_08475</name>
</gene>
<comment type="caution">
    <text evidence="1">The sequence shown here is derived from an EMBL/GenBank/DDBJ whole genome shotgun (WGS) entry which is preliminary data.</text>
</comment>
<proteinExistence type="predicted"/>
<protein>
    <submittedName>
        <fullName evidence="1">DUF4192 family protein</fullName>
    </submittedName>
</protein>
<evidence type="ECO:0000313" key="1">
    <source>
        <dbReference type="EMBL" id="MDR8019597.1"/>
    </source>
</evidence>
<dbReference type="Pfam" id="PF13830">
    <property type="entry name" value="DUF4192"/>
    <property type="match status" value="1"/>
</dbReference>
<dbReference type="RefSeq" id="WP_310548582.1">
    <property type="nucleotide sequence ID" value="NZ_JAVKGR010000008.1"/>
</dbReference>
<organism evidence="1 2">
    <name type="scientific">Nesterenkonia aerolata</name>
    <dbReference type="NCBI Taxonomy" id="3074079"/>
    <lineage>
        <taxon>Bacteria</taxon>
        <taxon>Bacillati</taxon>
        <taxon>Actinomycetota</taxon>
        <taxon>Actinomycetes</taxon>
        <taxon>Micrococcales</taxon>
        <taxon>Micrococcaceae</taxon>
        <taxon>Nesterenkonia</taxon>
    </lineage>
</organism>
<evidence type="ECO:0000313" key="2">
    <source>
        <dbReference type="Proteomes" id="UP001251870"/>
    </source>
</evidence>